<dbReference type="SMART" id="SM00248">
    <property type="entry name" value="ANK"/>
    <property type="match status" value="2"/>
</dbReference>
<dbReference type="EMBL" id="CAJOBJ010018827">
    <property type="protein sequence ID" value="CAF4200636.1"/>
    <property type="molecule type" value="Genomic_DNA"/>
</dbReference>
<protein>
    <submittedName>
        <fullName evidence="1">Uncharacterized protein</fullName>
    </submittedName>
</protein>
<feature type="non-terminal residue" evidence="1">
    <location>
        <position position="1"/>
    </location>
</feature>
<sequence>TNEDVECTTPLILACQCSYLRDQYSIVKCLLENDANPNQSVLNTPQHHYQHIPYRTPLVAYIKHAHERRLDMRIVRLLIGYGARISFSRGRGLYILFLLFTTH</sequence>
<dbReference type="SUPFAM" id="SSF48403">
    <property type="entry name" value="Ankyrin repeat"/>
    <property type="match status" value="1"/>
</dbReference>
<dbReference type="Gene3D" id="1.25.40.20">
    <property type="entry name" value="Ankyrin repeat-containing domain"/>
    <property type="match status" value="1"/>
</dbReference>
<proteinExistence type="predicted"/>
<dbReference type="AlphaFoldDB" id="A0A8S2S2F5"/>
<comment type="caution">
    <text evidence="1">The sequence shown here is derived from an EMBL/GenBank/DDBJ whole genome shotgun (WGS) entry which is preliminary data.</text>
</comment>
<name>A0A8S2S2F5_9BILA</name>
<dbReference type="InterPro" id="IPR002110">
    <property type="entry name" value="Ankyrin_rpt"/>
</dbReference>
<dbReference type="Pfam" id="PF00023">
    <property type="entry name" value="Ank"/>
    <property type="match status" value="1"/>
</dbReference>
<dbReference type="Proteomes" id="UP000681720">
    <property type="component" value="Unassembled WGS sequence"/>
</dbReference>
<accession>A0A8S2S2F5</accession>
<reference evidence="1" key="1">
    <citation type="submission" date="2021-02" db="EMBL/GenBank/DDBJ databases">
        <authorList>
            <person name="Nowell W R."/>
        </authorList>
    </citation>
    <scope>NUCLEOTIDE SEQUENCE</scope>
</reference>
<evidence type="ECO:0000313" key="2">
    <source>
        <dbReference type="Proteomes" id="UP000681720"/>
    </source>
</evidence>
<dbReference type="InterPro" id="IPR036770">
    <property type="entry name" value="Ankyrin_rpt-contain_sf"/>
</dbReference>
<gene>
    <name evidence="1" type="ORF">GIL414_LOCUS21590</name>
</gene>
<evidence type="ECO:0000313" key="1">
    <source>
        <dbReference type="EMBL" id="CAF4200636.1"/>
    </source>
</evidence>
<organism evidence="1 2">
    <name type="scientific">Rotaria magnacalcarata</name>
    <dbReference type="NCBI Taxonomy" id="392030"/>
    <lineage>
        <taxon>Eukaryota</taxon>
        <taxon>Metazoa</taxon>
        <taxon>Spiralia</taxon>
        <taxon>Gnathifera</taxon>
        <taxon>Rotifera</taxon>
        <taxon>Eurotatoria</taxon>
        <taxon>Bdelloidea</taxon>
        <taxon>Philodinida</taxon>
        <taxon>Philodinidae</taxon>
        <taxon>Rotaria</taxon>
    </lineage>
</organism>